<keyword evidence="4 5" id="KW-0472">Membrane</keyword>
<dbReference type="Pfam" id="PF25129">
    <property type="entry name" value="Pyr4-TMTC"/>
    <property type="match status" value="1"/>
</dbReference>
<dbReference type="STRING" id="714943.Mucpa_1607"/>
<gene>
    <name evidence="6" type="ORF">Mucpa_1607</name>
</gene>
<dbReference type="AlphaFoldDB" id="H1Y4D0"/>
<feature type="transmembrane region" description="Helical" evidence="5">
    <location>
        <begin position="58"/>
        <end position="74"/>
    </location>
</feature>
<dbReference type="eggNOG" id="ENOG502ZC86">
    <property type="taxonomic scope" value="Bacteria"/>
</dbReference>
<dbReference type="PANTHER" id="PTHR42038:SF2">
    <property type="entry name" value="TERPENE CYCLASE AUSL"/>
    <property type="match status" value="1"/>
</dbReference>
<dbReference type="EMBL" id="CM001403">
    <property type="protein sequence ID" value="EHQ25764.1"/>
    <property type="molecule type" value="Genomic_DNA"/>
</dbReference>
<dbReference type="HOGENOM" id="CLU_087059_1_0_10"/>
<dbReference type="PANTHER" id="PTHR42038">
    <property type="match status" value="1"/>
</dbReference>
<evidence type="ECO:0000256" key="3">
    <source>
        <dbReference type="ARBA" id="ARBA00022989"/>
    </source>
</evidence>
<dbReference type="InterPro" id="IPR039020">
    <property type="entry name" value="PaxB-like"/>
</dbReference>
<accession>H1Y4D0</accession>
<feature type="transmembrane region" description="Helical" evidence="5">
    <location>
        <begin position="86"/>
        <end position="106"/>
    </location>
</feature>
<proteinExistence type="predicted"/>
<organism evidence="6 7">
    <name type="scientific">Mucilaginibacter paludis DSM 18603</name>
    <dbReference type="NCBI Taxonomy" id="714943"/>
    <lineage>
        <taxon>Bacteria</taxon>
        <taxon>Pseudomonadati</taxon>
        <taxon>Bacteroidota</taxon>
        <taxon>Sphingobacteriia</taxon>
        <taxon>Sphingobacteriales</taxon>
        <taxon>Sphingobacteriaceae</taxon>
        <taxon>Mucilaginibacter</taxon>
    </lineage>
</organism>
<keyword evidence="3 5" id="KW-1133">Transmembrane helix</keyword>
<reference evidence="6" key="1">
    <citation type="submission" date="2011-09" db="EMBL/GenBank/DDBJ databases">
        <title>The permanent draft genome of Mucilaginibacter paludis DSM 18603.</title>
        <authorList>
            <consortium name="US DOE Joint Genome Institute (JGI-PGF)"/>
            <person name="Lucas S."/>
            <person name="Han J."/>
            <person name="Lapidus A."/>
            <person name="Bruce D."/>
            <person name="Goodwin L."/>
            <person name="Pitluck S."/>
            <person name="Peters L."/>
            <person name="Kyrpides N."/>
            <person name="Mavromatis K."/>
            <person name="Ivanova N."/>
            <person name="Mikhailova N."/>
            <person name="Held B."/>
            <person name="Detter J.C."/>
            <person name="Tapia R."/>
            <person name="Han C."/>
            <person name="Land M."/>
            <person name="Hauser L."/>
            <person name="Markowitz V."/>
            <person name="Cheng J.-F."/>
            <person name="Hugenholtz P."/>
            <person name="Woyke T."/>
            <person name="Wu D."/>
            <person name="Tindall B."/>
            <person name="Brambilla E."/>
            <person name="Klenk H.-P."/>
            <person name="Eisen J.A."/>
        </authorList>
    </citation>
    <scope>NUCLEOTIDE SEQUENCE [LARGE SCALE GENOMIC DNA]</scope>
    <source>
        <strain evidence="6">DSM 18603</strain>
    </source>
</reference>
<evidence type="ECO:0000313" key="6">
    <source>
        <dbReference type="EMBL" id="EHQ25764.1"/>
    </source>
</evidence>
<feature type="transmembrane region" description="Helical" evidence="5">
    <location>
        <begin position="143"/>
        <end position="161"/>
    </location>
</feature>
<feature type="transmembrane region" description="Helical" evidence="5">
    <location>
        <begin position="112"/>
        <end position="131"/>
    </location>
</feature>
<evidence type="ECO:0000256" key="2">
    <source>
        <dbReference type="ARBA" id="ARBA00022692"/>
    </source>
</evidence>
<evidence type="ECO:0000256" key="5">
    <source>
        <dbReference type="SAM" id="Phobius"/>
    </source>
</evidence>
<sequence>MIGSGICWTLTYLLIIRRGILDLTYGMPLAALCANLSWETIYSFVQPHTMPQLVVDRIWFTFDLLILLQYLRFGPGIRRASRSFTFYLEFLLGFALTFTLILFLSDALKDRYGAYAAFGQNLMMSVLFIVMLRERRAVDGQSIYIAILKMLGTLLASVAFYTQTKTYSNSPLMQLLFVAILVYDLIYIGMLYRRLKQHHIKPFKRL</sequence>
<keyword evidence="2 5" id="KW-0812">Transmembrane</keyword>
<name>H1Y4D0_9SPHI</name>
<dbReference type="Proteomes" id="UP000002774">
    <property type="component" value="Chromosome"/>
</dbReference>
<dbReference type="GO" id="GO:0016020">
    <property type="term" value="C:membrane"/>
    <property type="evidence" value="ECO:0007669"/>
    <property type="project" value="UniProtKB-SubCell"/>
</dbReference>
<dbReference type="GO" id="GO:0016829">
    <property type="term" value="F:lyase activity"/>
    <property type="evidence" value="ECO:0007669"/>
    <property type="project" value="InterPro"/>
</dbReference>
<feature type="transmembrane region" description="Helical" evidence="5">
    <location>
        <begin position="173"/>
        <end position="192"/>
    </location>
</feature>
<protein>
    <submittedName>
        <fullName evidence="6">Uncharacterized protein</fullName>
    </submittedName>
</protein>
<comment type="subcellular location">
    <subcellularLocation>
        <location evidence="1">Membrane</location>
        <topology evidence="1">Multi-pass membrane protein</topology>
    </subcellularLocation>
</comment>
<evidence type="ECO:0000256" key="1">
    <source>
        <dbReference type="ARBA" id="ARBA00004141"/>
    </source>
</evidence>
<evidence type="ECO:0000313" key="7">
    <source>
        <dbReference type="Proteomes" id="UP000002774"/>
    </source>
</evidence>
<keyword evidence="7" id="KW-1185">Reference proteome</keyword>
<evidence type="ECO:0000256" key="4">
    <source>
        <dbReference type="ARBA" id="ARBA00023136"/>
    </source>
</evidence>
<feature type="transmembrane region" description="Helical" evidence="5">
    <location>
        <begin position="20"/>
        <end position="38"/>
    </location>
</feature>